<dbReference type="InterPro" id="IPR000477">
    <property type="entry name" value="RT_dom"/>
</dbReference>
<evidence type="ECO:0000313" key="2">
    <source>
        <dbReference type="EMBL" id="BET03424.1"/>
    </source>
</evidence>
<evidence type="ECO:0000313" key="3">
    <source>
        <dbReference type="Proteomes" id="UP001307889"/>
    </source>
</evidence>
<dbReference type="PROSITE" id="PS50878">
    <property type="entry name" value="RT_POL"/>
    <property type="match status" value="1"/>
</dbReference>
<evidence type="ECO:0000259" key="1">
    <source>
        <dbReference type="PROSITE" id="PS50878"/>
    </source>
</evidence>
<sequence>MLNARIVKHGEESLSFCENQNGFQKGRGCVDAIFSLTALIRNHLRLPKRKIYVCFVDYKKAFDGVSQELLWKKAYHFGLSPKLIRVVKLIYESAFLEFTISGAKSETFLVSKGVLQGDCLSPTLFSIMVGDFEEYLRKKGAARVSIDSQEDLVAIMYADDMALLADSAAGLGRNLRLLEAYAAENELIVNTAKTKVMICCKGGHRKSKPFYYKNKELEIVSTFQYLGVCLSNSGLFKVACDMQMKKANIALGNIYNILSKAKVQSWAPREKLFDATVTPTLMYAAEIWSMRYFSEIETVKNRYYKSLLTMPKSTPGYIVRIETGACRLACTALRGILAWWTKILCMGRERTPRKLYDRLLELNAQPSNQARFNWASQLQELLRSLDKEEIWTAQ</sequence>
<dbReference type="GO" id="GO:0003964">
    <property type="term" value="F:RNA-directed DNA polymerase activity"/>
    <property type="evidence" value="ECO:0007669"/>
    <property type="project" value="UniProtKB-KW"/>
</dbReference>
<protein>
    <submittedName>
        <fullName evidence="2">Reverse transcriptase (RNA-dependent DNA polymerase)</fullName>
    </submittedName>
</protein>
<dbReference type="EMBL" id="AP028925">
    <property type="protein sequence ID" value="BET03424.1"/>
    <property type="molecule type" value="Genomic_DNA"/>
</dbReference>
<reference evidence="2 3" key="1">
    <citation type="submission" date="2023-09" db="EMBL/GenBank/DDBJ databases">
        <title>Nesidiocoris tenuis whole genome shotgun sequence.</title>
        <authorList>
            <person name="Shibata T."/>
            <person name="Shimoda M."/>
            <person name="Kobayashi T."/>
            <person name="Uehara T."/>
        </authorList>
    </citation>
    <scope>NUCLEOTIDE SEQUENCE [LARGE SCALE GENOMIC DNA]</scope>
    <source>
        <strain evidence="2 3">Japan</strain>
    </source>
</reference>
<feature type="domain" description="Reverse transcriptase" evidence="1">
    <location>
        <begin position="1"/>
        <end position="230"/>
    </location>
</feature>
<dbReference type="Proteomes" id="UP001307889">
    <property type="component" value="Chromosome 17"/>
</dbReference>
<dbReference type="Pfam" id="PF00078">
    <property type="entry name" value="RVT_1"/>
    <property type="match status" value="1"/>
</dbReference>
<dbReference type="CDD" id="cd01650">
    <property type="entry name" value="RT_nLTR_like"/>
    <property type="match status" value="1"/>
</dbReference>
<dbReference type="PANTHER" id="PTHR47027:SF20">
    <property type="entry name" value="REVERSE TRANSCRIPTASE-LIKE PROTEIN WITH RNA-DIRECTED DNA POLYMERASE DOMAIN"/>
    <property type="match status" value="1"/>
</dbReference>
<accession>A0ABN7BGD6</accession>
<dbReference type="PANTHER" id="PTHR47027">
    <property type="entry name" value="REVERSE TRANSCRIPTASE DOMAIN-CONTAINING PROTEIN"/>
    <property type="match status" value="1"/>
</dbReference>
<keyword evidence="3" id="KW-1185">Reference proteome</keyword>
<gene>
    <name evidence="2" type="ORF">NTJ_16242</name>
</gene>
<organism evidence="2 3">
    <name type="scientific">Nesidiocoris tenuis</name>
    <dbReference type="NCBI Taxonomy" id="355587"/>
    <lineage>
        <taxon>Eukaryota</taxon>
        <taxon>Metazoa</taxon>
        <taxon>Ecdysozoa</taxon>
        <taxon>Arthropoda</taxon>
        <taxon>Hexapoda</taxon>
        <taxon>Insecta</taxon>
        <taxon>Pterygota</taxon>
        <taxon>Neoptera</taxon>
        <taxon>Paraneoptera</taxon>
        <taxon>Hemiptera</taxon>
        <taxon>Heteroptera</taxon>
        <taxon>Panheteroptera</taxon>
        <taxon>Cimicomorpha</taxon>
        <taxon>Miridae</taxon>
        <taxon>Dicyphina</taxon>
        <taxon>Nesidiocoris</taxon>
    </lineage>
</organism>
<name>A0ABN7BGD6_9HEMI</name>
<keyword evidence="2" id="KW-0548">Nucleotidyltransferase</keyword>
<proteinExistence type="predicted"/>
<keyword evidence="2" id="KW-0695">RNA-directed DNA polymerase</keyword>
<dbReference type="SUPFAM" id="SSF56672">
    <property type="entry name" value="DNA/RNA polymerases"/>
    <property type="match status" value="1"/>
</dbReference>
<dbReference type="InterPro" id="IPR043502">
    <property type="entry name" value="DNA/RNA_pol_sf"/>
</dbReference>
<keyword evidence="2" id="KW-0808">Transferase</keyword>